<dbReference type="AlphaFoldDB" id="A0A5C5E814"/>
<feature type="domain" description="GyrI-like small molecule binding" evidence="1">
    <location>
        <begin position="21"/>
        <end position="216"/>
    </location>
</feature>
<dbReference type="RefSeq" id="WP_140186789.1">
    <property type="nucleotide sequence ID" value="NZ_VENO01000003.1"/>
</dbReference>
<dbReference type="PIRSF" id="PIRSF031644">
    <property type="entry name" value="UCP031644"/>
    <property type="match status" value="1"/>
</dbReference>
<gene>
    <name evidence="2" type="ORF">FHK04_10785</name>
</gene>
<organism evidence="2 3">
    <name type="scientific">Trichococcus shcherbakoviae subsp. psychrophilus</name>
    <dbReference type="NCBI Taxonomy" id="2585775"/>
    <lineage>
        <taxon>Bacteria</taxon>
        <taxon>Bacillati</taxon>
        <taxon>Bacillota</taxon>
        <taxon>Bacilli</taxon>
        <taxon>Lactobacillales</taxon>
        <taxon>Carnobacteriaceae</taxon>
        <taxon>Trichococcus</taxon>
    </lineage>
</organism>
<proteinExistence type="predicted"/>
<evidence type="ECO:0000313" key="3">
    <source>
        <dbReference type="Proteomes" id="UP000313395"/>
    </source>
</evidence>
<comment type="caution">
    <text evidence="2">The sequence shown here is derived from an EMBL/GenBank/DDBJ whole genome shotgun (WGS) entry which is preliminary data.</text>
</comment>
<name>A0A5C5E814_9LACT</name>
<dbReference type="SUPFAM" id="SSF55136">
    <property type="entry name" value="Probable bacterial effector-binding domain"/>
    <property type="match status" value="1"/>
</dbReference>
<accession>A0A5C5E814</accession>
<dbReference type="Gene3D" id="3.20.80.10">
    <property type="entry name" value="Regulatory factor, effector binding domain"/>
    <property type="match status" value="1"/>
</dbReference>
<dbReference type="InterPro" id="IPR029442">
    <property type="entry name" value="GyrI-like"/>
</dbReference>
<reference evidence="2 3" key="1">
    <citation type="submission" date="2019-06" db="EMBL/GenBank/DDBJ databases">
        <title>Description Trichococcus psychrophilus sp. nov., isolated from a cold spring, by genomic and phenotypic analyses.</title>
        <authorList>
            <person name="Zakharyuk A."/>
        </authorList>
    </citation>
    <scope>NUCLEOTIDE SEQUENCE [LARGE SCALE GENOMIC DNA]</scope>
    <source>
        <strain evidence="2 3">SKBG</strain>
    </source>
</reference>
<keyword evidence="3" id="KW-1185">Reference proteome</keyword>
<evidence type="ECO:0000259" key="1">
    <source>
        <dbReference type="Pfam" id="PF06445"/>
    </source>
</evidence>
<protein>
    <submittedName>
        <fullName evidence="2">Transcriptional regulator</fullName>
    </submittedName>
</protein>
<evidence type="ECO:0000313" key="2">
    <source>
        <dbReference type="EMBL" id="TNV68675.1"/>
    </source>
</evidence>
<dbReference type="Proteomes" id="UP000313395">
    <property type="component" value="Unassembled WGS sequence"/>
</dbReference>
<dbReference type="InterPro" id="IPR011256">
    <property type="entry name" value="Reg_factor_effector_dom_sf"/>
</dbReference>
<dbReference type="Pfam" id="PF06445">
    <property type="entry name" value="GyrI-like"/>
    <property type="match status" value="1"/>
</dbReference>
<dbReference type="EMBL" id="VENO01000003">
    <property type="protein sequence ID" value="TNV68675.1"/>
    <property type="molecule type" value="Genomic_DNA"/>
</dbReference>
<sequence length="220" mass="25288">MSSPLDFKKEYKNLYQPKTVPVIVDVPKMKFIMVDGKGNPNDESGEYAKAIEMLYGLSYTIKMSSKSGNAPTDFFEYVVLPLEGLWWTELDRPFDTSQKDKLIWIAMIRQPEFVTDEVFRWAVEGLKKKKPELDLTKARLAEFTEGLCVQMTHMGPYDTEAVTVKAIDDFAVANGYVNAISEMSPDGTVRRHHEIYLNDPRKVAPEKMKTVVRHPIRKYK</sequence>
<dbReference type="InterPro" id="IPR008319">
    <property type="entry name" value="GyrI-like_CCH_Lin2189-like"/>
</dbReference>